<evidence type="ECO:0000313" key="1">
    <source>
        <dbReference type="EMBL" id="KAK0461558.1"/>
    </source>
</evidence>
<protein>
    <submittedName>
        <fullName evidence="1">Uncharacterized protein</fullName>
    </submittedName>
</protein>
<dbReference type="Proteomes" id="UP001175227">
    <property type="component" value="Unassembled WGS sequence"/>
</dbReference>
<reference evidence="1" key="1">
    <citation type="submission" date="2023-06" db="EMBL/GenBank/DDBJ databases">
        <authorList>
            <consortium name="Lawrence Berkeley National Laboratory"/>
            <person name="Ahrendt S."/>
            <person name="Sahu N."/>
            <person name="Indic B."/>
            <person name="Wong-Bajracharya J."/>
            <person name="Merenyi Z."/>
            <person name="Ke H.-M."/>
            <person name="Monk M."/>
            <person name="Kocsube S."/>
            <person name="Drula E."/>
            <person name="Lipzen A."/>
            <person name="Balint B."/>
            <person name="Henrissat B."/>
            <person name="Andreopoulos B."/>
            <person name="Martin F.M."/>
            <person name="Harder C.B."/>
            <person name="Rigling D."/>
            <person name="Ford K.L."/>
            <person name="Foster G.D."/>
            <person name="Pangilinan J."/>
            <person name="Papanicolaou A."/>
            <person name="Barry K."/>
            <person name="LaButti K."/>
            <person name="Viragh M."/>
            <person name="Koriabine M."/>
            <person name="Yan M."/>
            <person name="Riley R."/>
            <person name="Champramary S."/>
            <person name="Plett K.L."/>
            <person name="Tsai I.J."/>
            <person name="Slot J."/>
            <person name="Sipos G."/>
            <person name="Plett J."/>
            <person name="Nagy L.G."/>
            <person name="Grigoriev I.V."/>
        </authorList>
    </citation>
    <scope>NUCLEOTIDE SEQUENCE</scope>
    <source>
        <strain evidence="1">ICMP 16352</strain>
    </source>
</reference>
<evidence type="ECO:0000313" key="2">
    <source>
        <dbReference type="Proteomes" id="UP001175227"/>
    </source>
</evidence>
<keyword evidence="2" id="KW-1185">Reference proteome</keyword>
<comment type="caution">
    <text evidence="1">The sequence shown here is derived from an EMBL/GenBank/DDBJ whole genome shotgun (WGS) entry which is preliminary data.</text>
</comment>
<gene>
    <name evidence="1" type="ORF">IW261DRAFT_1428303</name>
</gene>
<proteinExistence type="predicted"/>
<dbReference type="AlphaFoldDB" id="A0AA39N9N0"/>
<accession>A0AA39N9N0</accession>
<organism evidence="1 2">
    <name type="scientific">Armillaria novae-zelandiae</name>
    <dbReference type="NCBI Taxonomy" id="153914"/>
    <lineage>
        <taxon>Eukaryota</taxon>
        <taxon>Fungi</taxon>
        <taxon>Dikarya</taxon>
        <taxon>Basidiomycota</taxon>
        <taxon>Agaricomycotina</taxon>
        <taxon>Agaricomycetes</taxon>
        <taxon>Agaricomycetidae</taxon>
        <taxon>Agaricales</taxon>
        <taxon>Marasmiineae</taxon>
        <taxon>Physalacriaceae</taxon>
        <taxon>Armillaria</taxon>
    </lineage>
</organism>
<sequence>MTLVSQGLPNDQPDRFILLDMAVPILPNNFNPLSRPPLNPTQPLPWPDCYHPTLTATHCRIRNGLTAEQLLEKCHFQDLARRDTLRKEQEALLAAGNSGDLDDAQPDERQACTVTLPLPSELDAESQYNGSVHKTIGTSRAPSIVSKHPTKVSDFLHSLLGKILQCILCLRPDLDIYNRDLSDDPLRGFDLFGNTPPDTMPVIEINDPWNFFHELDALKRIEADYQQRMKAKVPADIDRAREKDVPLHPQLLSKCQGTSMSAPPWRQ</sequence>
<dbReference type="EMBL" id="JAUEPR010000139">
    <property type="protein sequence ID" value="KAK0461558.1"/>
    <property type="molecule type" value="Genomic_DNA"/>
</dbReference>
<name>A0AA39N9N0_9AGAR</name>